<dbReference type="HOGENOM" id="CLU_049109_8_3_1"/>
<protein>
    <recommendedName>
        <fullName evidence="6">Mitochondrial inner membrane protein Mpv17</fullName>
    </recommendedName>
</protein>
<dbReference type="GO" id="GO:0015267">
    <property type="term" value="F:channel activity"/>
    <property type="evidence" value="ECO:0000318"/>
    <property type="project" value="GO_Central"/>
</dbReference>
<comment type="similarity">
    <text evidence="2 7">Belongs to the peroxisomal membrane protein PXMP2/4 family.</text>
</comment>
<dbReference type="OrthoDB" id="430207at2759"/>
<sequence length="193" mass="21868">MDSLLLQYNDILHAHPVITQVLTVGTVALAGDVISQTFIQNKPSFDFRQAIIYYIVGLFFTGTLTVLWLMFVEWLVVTDGVAGAAIKTALGLVFFTPPFFLCFLVVHGFLSGHSWEAIKENIRTKYFVILKSRYAFYPVAQFVNFEFVPVLYRAIYLSVVALLWNMYLSWKTNQVSPCPPVEPSEKTELEPVG</sequence>
<dbReference type="GO" id="GO:0005737">
    <property type="term" value="C:cytoplasm"/>
    <property type="evidence" value="ECO:0000318"/>
    <property type="project" value="GO_Central"/>
</dbReference>
<keyword evidence="4 7" id="KW-1133">Transmembrane helix</keyword>
<dbReference type="PANTHER" id="PTHR11266:SF17">
    <property type="entry name" value="PROTEIN MPV17"/>
    <property type="match status" value="1"/>
</dbReference>
<dbReference type="VEuPathDB" id="VectorBase:ISCP_003206"/>
<dbReference type="EMBL" id="ABJB010320791">
    <property type="status" value="NOT_ANNOTATED_CDS"/>
    <property type="molecule type" value="Genomic_DNA"/>
</dbReference>
<dbReference type="AlphaFoldDB" id="B7PP98"/>
<evidence type="ECO:0000256" key="3">
    <source>
        <dbReference type="ARBA" id="ARBA00022692"/>
    </source>
</evidence>
<feature type="compositionally biased region" description="Basic and acidic residues" evidence="8">
    <location>
        <begin position="183"/>
        <end position="193"/>
    </location>
</feature>
<gene>
    <name evidence="10" type="primary">8052867</name>
    <name evidence="9" type="ORF">IscW_ISCW006338</name>
</gene>
<dbReference type="PANTHER" id="PTHR11266">
    <property type="entry name" value="PEROXISOMAL MEMBRANE PROTEIN 2, PXMP2 MPV17"/>
    <property type="match status" value="1"/>
</dbReference>
<name>B7PP98_IXOSC</name>
<feature type="transmembrane region" description="Helical" evidence="7">
    <location>
        <begin position="20"/>
        <end position="39"/>
    </location>
</feature>
<dbReference type="EnsemblMetazoa" id="ISCW006338-RA">
    <property type="protein sequence ID" value="ISCW006338-PA"/>
    <property type="gene ID" value="ISCW006338"/>
</dbReference>
<organism>
    <name type="scientific">Ixodes scapularis</name>
    <name type="common">Black-legged tick</name>
    <name type="synonym">Deer tick</name>
    <dbReference type="NCBI Taxonomy" id="6945"/>
    <lineage>
        <taxon>Eukaryota</taxon>
        <taxon>Metazoa</taxon>
        <taxon>Ecdysozoa</taxon>
        <taxon>Arthropoda</taxon>
        <taxon>Chelicerata</taxon>
        <taxon>Arachnida</taxon>
        <taxon>Acari</taxon>
        <taxon>Parasitiformes</taxon>
        <taxon>Ixodida</taxon>
        <taxon>Ixodoidea</taxon>
        <taxon>Ixodidae</taxon>
        <taxon>Ixodinae</taxon>
        <taxon>Ixodes</taxon>
    </lineage>
</organism>
<evidence type="ECO:0000256" key="1">
    <source>
        <dbReference type="ARBA" id="ARBA00004141"/>
    </source>
</evidence>
<dbReference type="InParanoid" id="B7PP98"/>
<dbReference type="GO" id="GO:0016020">
    <property type="term" value="C:membrane"/>
    <property type="evidence" value="ECO:0007669"/>
    <property type="project" value="UniProtKB-SubCell"/>
</dbReference>
<evidence type="ECO:0000256" key="2">
    <source>
        <dbReference type="ARBA" id="ARBA00006824"/>
    </source>
</evidence>
<accession>B7PP98</accession>
<evidence type="ECO:0000256" key="5">
    <source>
        <dbReference type="ARBA" id="ARBA00023136"/>
    </source>
</evidence>
<evidence type="ECO:0000256" key="8">
    <source>
        <dbReference type="SAM" id="MobiDB-lite"/>
    </source>
</evidence>
<reference evidence="9 11" key="1">
    <citation type="submission" date="2008-03" db="EMBL/GenBank/DDBJ databases">
        <title>Annotation of Ixodes scapularis.</title>
        <authorList>
            <consortium name="Ixodes scapularis Genome Project Consortium"/>
            <person name="Caler E."/>
            <person name="Hannick L.I."/>
            <person name="Bidwell S."/>
            <person name="Joardar V."/>
            <person name="Thiagarajan M."/>
            <person name="Amedeo P."/>
            <person name="Galinsky K.J."/>
            <person name="Schobel S."/>
            <person name="Inman J."/>
            <person name="Hostetler J."/>
            <person name="Miller J."/>
            <person name="Hammond M."/>
            <person name="Megy K."/>
            <person name="Lawson D."/>
            <person name="Kodira C."/>
            <person name="Sutton G."/>
            <person name="Meyer J."/>
            <person name="Hill C.A."/>
            <person name="Birren B."/>
            <person name="Nene V."/>
            <person name="Collins F."/>
            <person name="Alarcon-Chaidez F."/>
            <person name="Wikel S."/>
            <person name="Strausberg R."/>
        </authorList>
    </citation>
    <scope>NUCLEOTIDE SEQUENCE [LARGE SCALE GENOMIC DNA]</scope>
    <source>
        <strain evidence="11">Wikel</strain>
        <strain evidence="9">Wikel colony</strain>
    </source>
</reference>
<reference evidence="10" key="2">
    <citation type="submission" date="2020-05" db="UniProtKB">
        <authorList>
            <consortium name="EnsemblMetazoa"/>
        </authorList>
    </citation>
    <scope>IDENTIFICATION</scope>
    <source>
        <strain evidence="10">wikel</strain>
    </source>
</reference>
<feature type="transmembrane region" description="Helical" evidence="7">
    <location>
        <begin position="51"/>
        <end position="77"/>
    </location>
</feature>
<evidence type="ECO:0000256" key="7">
    <source>
        <dbReference type="RuleBase" id="RU363053"/>
    </source>
</evidence>
<proteinExistence type="inferred from homology"/>
<feature type="transmembrane region" description="Helical" evidence="7">
    <location>
        <begin position="89"/>
        <end position="110"/>
    </location>
</feature>
<dbReference type="FunCoup" id="B7PP98">
    <property type="interactions" value="292"/>
</dbReference>
<dbReference type="Pfam" id="PF04117">
    <property type="entry name" value="Mpv17_PMP22"/>
    <property type="match status" value="1"/>
</dbReference>
<dbReference type="VEuPathDB" id="VectorBase:ISCI006338"/>
<dbReference type="GO" id="GO:1901858">
    <property type="term" value="P:regulation of mitochondrial DNA metabolic process"/>
    <property type="evidence" value="ECO:0000318"/>
    <property type="project" value="GO_Central"/>
</dbReference>
<evidence type="ECO:0000313" key="10">
    <source>
        <dbReference type="EnsemblMetazoa" id="ISCW006338-PA"/>
    </source>
</evidence>
<dbReference type="GO" id="GO:0005739">
    <property type="term" value="C:mitochondrion"/>
    <property type="evidence" value="ECO:0000318"/>
    <property type="project" value="GO_Central"/>
</dbReference>
<dbReference type="Proteomes" id="UP000001555">
    <property type="component" value="Unassembled WGS sequence"/>
</dbReference>
<dbReference type="PaxDb" id="6945-B7PP98"/>
<keyword evidence="5 7" id="KW-0472">Membrane</keyword>
<evidence type="ECO:0000256" key="6">
    <source>
        <dbReference type="ARBA" id="ARBA00049743"/>
    </source>
</evidence>
<comment type="subcellular location">
    <subcellularLocation>
        <location evidence="1">Membrane</location>
        <topology evidence="1">Multi-pass membrane protein</topology>
    </subcellularLocation>
</comment>
<keyword evidence="3 7" id="KW-0812">Transmembrane</keyword>
<dbReference type="InterPro" id="IPR007248">
    <property type="entry name" value="Mpv17_PMP22"/>
</dbReference>
<dbReference type="VEuPathDB" id="VectorBase:ISCW006338"/>
<keyword evidence="11" id="KW-1185">Reference proteome</keyword>
<evidence type="ECO:0000256" key="4">
    <source>
        <dbReference type="ARBA" id="ARBA00022989"/>
    </source>
</evidence>
<evidence type="ECO:0000313" key="11">
    <source>
        <dbReference type="Proteomes" id="UP000001555"/>
    </source>
</evidence>
<dbReference type="EMBL" id="DS756648">
    <property type="protein sequence ID" value="EEC08420.1"/>
    <property type="molecule type" value="Genomic_DNA"/>
</dbReference>
<feature type="region of interest" description="Disordered" evidence="8">
    <location>
        <begin position="174"/>
        <end position="193"/>
    </location>
</feature>
<evidence type="ECO:0000313" key="9">
    <source>
        <dbReference type="EMBL" id="EEC08420.1"/>
    </source>
</evidence>